<protein>
    <submittedName>
        <fullName evidence="1">Uncharacterized protein</fullName>
    </submittedName>
</protein>
<comment type="caution">
    <text evidence="1">The sequence shown here is derived from an EMBL/GenBank/DDBJ whole genome shotgun (WGS) entry which is preliminary data.</text>
</comment>
<dbReference type="Proteomes" id="UP000230392">
    <property type="component" value="Unassembled WGS sequence"/>
</dbReference>
<name>A0A2G9YCT6_9BACT</name>
<feature type="non-terminal residue" evidence="1">
    <location>
        <position position="1"/>
    </location>
</feature>
<proteinExistence type="predicted"/>
<dbReference type="AlphaFoldDB" id="A0A2G9YCT6"/>
<dbReference type="EMBL" id="PCRF01000077">
    <property type="protein sequence ID" value="PIP16533.1"/>
    <property type="molecule type" value="Genomic_DNA"/>
</dbReference>
<accession>A0A2G9YCT6</accession>
<evidence type="ECO:0000313" key="2">
    <source>
        <dbReference type="Proteomes" id="UP000230392"/>
    </source>
</evidence>
<feature type="non-terminal residue" evidence="1">
    <location>
        <position position="62"/>
    </location>
</feature>
<evidence type="ECO:0000313" key="1">
    <source>
        <dbReference type="EMBL" id="PIP16533.1"/>
    </source>
</evidence>
<sequence length="62" mass="6866">LIGDKGVAEVDSQDRGMRTCFVSSGMQTHNLGFMQEKKDKKGNEVRVGYGIESIADFVENLE</sequence>
<organism evidence="1 2">
    <name type="scientific">bacterium (Candidatus Ratteibacteria) CG23_combo_of_CG06-09_8_20_14_all_48_7</name>
    <dbReference type="NCBI Taxonomy" id="2014292"/>
    <lineage>
        <taxon>Bacteria</taxon>
        <taxon>Candidatus Ratteibacteria</taxon>
    </lineage>
</organism>
<gene>
    <name evidence="1" type="ORF">COX46_01675</name>
</gene>
<reference evidence="1 2" key="1">
    <citation type="submission" date="2017-09" db="EMBL/GenBank/DDBJ databases">
        <title>Depth-based differentiation of microbial function through sediment-hosted aquifers and enrichment of novel symbionts in the deep terrestrial subsurface.</title>
        <authorList>
            <person name="Probst A.J."/>
            <person name="Ladd B."/>
            <person name="Jarett J.K."/>
            <person name="Geller-Mcgrath D.E."/>
            <person name="Sieber C.M."/>
            <person name="Emerson J.B."/>
            <person name="Anantharaman K."/>
            <person name="Thomas B.C."/>
            <person name="Malmstrom R."/>
            <person name="Stieglmeier M."/>
            <person name="Klingl A."/>
            <person name="Woyke T."/>
            <person name="Ryan C.M."/>
            <person name="Banfield J.F."/>
        </authorList>
    </citation>
    <scope>NUCLEOTIDE SEQUENCE [LARGE SCALE GENOMIC DNA]</scope>
    <source>
        <strain evidence="1">CG23_combo_of_CG06-09_8_20_14_all_48_7</strain>
    </source>
</reference>